<comment type="caution">
    <text evidence="2">The sequence shown here is derived from an EMBL/GenBank/DDBJ whole genome shotgun (WGS) entry which is preliminary data.</text>
</comment>
<name>A0AAV7KWY9_PLEWA</name>
<keyword evidence="3" id="KW-1185">Reference proteome</keyword>
<protein>
    <submittedName>
        <fullName evidence="2">Uncharacterized protein</fullName>
    </submittedName>
</protein>
<sequence>MPAIPKSSRPCGPTDDAPQPAPEIQEEGPWMKQERRKRRHSPPQATKKTRKKHLSNHNPYSDPEESEEEDQLEKNGPDDQLDQVTKVLQDMRVLASVMEESLPPSPATVEQEQASMEDREQRLPSNLEDREPGTIQECKPASDKHQATVVKTDVPASETHQEPTSPVSSLVPVYKPLNSLT</sequence>
<feature type="compositionally biased region" description="Acidic residues" evidence="1">
    <location>
        <begin position="62"/>
        <end position="71"/>
    </location>
</feature>
<dbReference type="AlphaFoldDB" id="A0AAV7KWY9"/>
<evidence type="ECO:0000256" key="1">
    <source>
        <dbReference type="SAM" id="MobiDB-lite"/>
    </source>
</evidence>
<gene>
    <name evidence="2" type="ORF">NDU88_003927</name>
</gene>
<feature type="region of interest" description="Disordered" evidence="1">
    <location>
        <begin position="1"/>
        <end position="181"/>
    </location>
</feature>
<organism evidence="2 3">
    <name type="scientific">Pleurodeles waltl</name>
    <name type="common">Iberian ribbed newt</name>
    <dbReference type="NCBI Taxonomy" id="8319"/>
    <lineage>
        <taxon>Eukaryota</taxon>
        <taxon>Metazoa</taxon>
        <taxon>Chordata</taxon>
        <taxon>Craniata</taxon>
        <taxon>Vertebrata</taxon>
        <taxon>Euteleostomi</taxon>
        <taxon>Amphibia</taxon>
        <taxon>Batrachia</taxon>
        <taxon>Caudata</taxon>
        <taxon>Salamandroidea</taxon>
        <taxon>Salamandridae</taxon>
        <taxon>Pleurodelinae</taxon>
        <taxon>Pleurodeles</taxon>
    </lineage>
</organism>
<evidence type="ECO:0000313" key="2">
    <source>
        <dbReference type="EMBL" id="KAJ1083772.1"/>
    </source>
</evidence>
<dbReference type="EMBL" id="JANPWB010000016">
    <property type="protein sequence ID" value="KAJ1083772.1"/>
    <property type="molecule type" value="Genomic_DNA"/>
</dbReference>
<evidence type="ECO:0000313" key="3">
    <source>
        <dbReference type="Proteomes" id="UP001066276"/>
    </source>
</evidence>
<accession>A0AAV7KWY9</accession>
<feature type="compositionally biased region" description="Basic and acidic residues" evidence="1">
    <location>
        <begin position="116"/>
        <end position="132"/>
    </location>
</feature>
<reference evidence="2" key="1">
    <citation type="journal article" date="2022" name="bioRxiv">
        <title>Sequencing and chromosome-scale assembly of the giantPleurodeles waltlgenome.</title>
        <authorList>
            <person name="Brown T."/>
            <person name="Elewa A."/>
            <person name="Iarovenko S."/>
            <person name="Subramanian E."/>
            <person name="Araus A.J."/>
            <person name="Petzold A."/>
            <person name="Susuki M."/>
            <person name="Suzuki K.-i.T."/>
            <person name="Hayashi T."/>
            <person name="Toyoda A."/>
            <person name="Oliveira C."/>
            <person name="Osipova E."/>
            <person name="Leigh N.D."/>
            <person name="Simon A."/>
            <person name="Yun M.H."/>
        </authorList>
    </citation>
    <scope>NUCLEOTIDE SEQUENCE</scope>
    <source>
        <strain evidence="2">20211129_DDA</strain>
        <tissue evidence="2">Liver</tissue>
    </source>
</reference>
<dbReference type="Proteomes" id="UP001066276">
    <property type="component" value="Chromosome 12"/>
</dbReference>
<feature type="compositionally biased region" description="Basic residues" evidence="1">
    <location>
        <begin position="34"/>
        <end position="55"/>
    </location>
</feature>
<proteinExistence type="predicted"/>